<dbReference type="Proteomes" id="UP000198727">
    <property type="component" value="Unassembled WGS sequence"/>
</dbReference>
<reference evidence="2" key="1">
    <citation type="submission" date="2016-10" db="EMBL/GenBank/DDBJ databases">
        <authorList>
            <person name="Varghese N."/>
            <person name="Submissions S."/>
        </authorList>
    </citation>
    <scope>NUCLEOTIDE SEQUENCE [LARGE SCALE GENOMIC DNA]</scope>
    <source>
        <strain evidence="2">CGMCC 4.5579</strain>
    </source>
</reference>
<organism evidence="1 2">
    <name type="scientific">Amycolatopsis arida</name>
    <dbReference type="NCBI Taxonomy" id="587909"/>
    <lineage>
        <taxon>Bacteria</taxon>
        <taxon>Bacillati</taxon>
        <taxon>Actinomycetota</taxon>
        <taxon>Actinomycetes</taxon>
        <taxon>Pseudonocardiales</taxon>
        <taxon>Pseudonocardiaceae</taxon>
        <taxon>Amycolatopsis</taxon>
    </lineage>
</organism>
<gene>
    <name evidence="1" type="ORF">SAMN05421810_11450</name>
</gene>
<accession>A0A1I6ARU9</accession>
<dbReference type="STRING" id="587909.SAMN05421810_11450"/>
<dbReference type="AlphaFoldDB" id="A0A1I6ARU9"/>
<protein>
    <submittedName>
        <fullName evidence="1">Uncharacterized protein</fullName>
    </submittedName>
</protein>
<name>A0A1I6ARU9_9PSEU</name>
<evidence type="ECO:0000313" key="1">
    <source>
        <dbReference type="EMBL" id="SFQ71430.1"/>
    </source>
</evidence>
<evidence type="ECO:0000313" key="2">
    <source>
        <dbReference type="Proteomes" id="UP000198727"/>
    </source>
</evidence>
<keyword evidence="2" id="KW-1185">Reference proteome</keyword>
<dbReference type="OrthoDB" id="7063430at2"/>
<sequence>MARHRVLLVREWDEQLSGSGCCGRLGSEAISTVRERAADPYAHTRAGMARAGAVYRALREAFGEDRLDVAVVDPRNTVWLLPAVWRDARRRGLSPWVALRRLNAATTAGALVCDGVVLATDPEPERAVALVRADLVGATR</sequence>
<dbReference type="RefSeq" id="WP_092536567.1">
    <property type="nucleotide sequence ID" value="NZ_FOWW01000014.1"/>
</dbReference>
<dbReference type="EMBL" id="FOWW01000014">
    <property type="protein sequence ID" value="SFQ71430.1"/>
    <property type="molecule type" value="Genomic_DNA"/>
</dbReference>
<proteinExistence type="predicted"/>